<dbReference type="EMBL" id="VSRR010002453">
    <property type="protein sequence ID" value="MPC31519.1"/>
    <property type="molecule type" value="Genomic_DNA"/>
</dbReference>
<comment type="caution">
    <text evidence="2">The sequence shown here is derived from an EMBL/GenBank/DDBJ whole genome shotgun (WGS) entry which is preliminary data.</text>
</comment>
<dbReference type="AlphaFoldDB" id="A0A5B7EDV4"/>
<protein>
    <submittedName>
        <fullName evidence="2">Uncharacterized protein</fullName>
    </submittedName>
</protein>
<feature type="compositionally biased region" description="Low complexity" evidence="1">
    <location>
        <begin position="15"/>
        <end position="30"/>
    </location>
</feature>
<evidence type="ECO:0000256" key="1">
    <source>
        <dbReference type="SAM" id="MobiDB-lite"/>
    </source>
</evidence>
<dbReference type="Proteomes" id="UP000324222">
    <property type="component" value="Unassembled WGS sequence"/>
</dbReference>
<keyword evidence="3" id="KW-1185">Reference proteome</keyword>
<proteinExistence type="predicted"/>
<name>A0A5B7EDV4_PORTR</name>
<feature type="region of interest" description="Disordered" evidence="1">
    <location>
        <begin position="1"/>
        <end position="30"/>
    </location>
</feature>
<gene>
    <name evidence="2" type="ORF">E2C01_024812</name>
</gene>
<feature type="region of interest" description="Disordered" evidence="1">
    <location>
        <begin position="61"/>
        <end position="92"/>
    </location>
</feature>
<organism evidence="2 3">
    <name type="scientific">Portunus trituberculatus</name>
    <name type="common">Swimming crab</name>
    <name type="synonym">Neptunus trituberculatus</name>
    <dbReference type="NCBI Taxonomy" id="210409"/>
    <lineage>
        <taxon>Eukaryota</taxon>
        <taxon>Metazoa</taxon>
        <taxon>Ecdysozoa</taxon>
        <taxon>Arthropoda</taxon>
        <taxon>Crustacea</taxon>
        <taxon>Multicrustacea</taxon>
        <taxon>Malacostraca</taxon>
        <taxon>Eumalacostraca</taxon>
        <taxon>Eucarida</taxon>
        <taxon>Decapoda</taxon>
        <taxon>Pleocyemata</taxon>
        <taxon>Brachyura</taxon>
        <taxon>Eubrachyura</taxon>
        <taxon>Portunoidea</taxon>
        <taxon>Portunidae</taxon>
        <taxon>Portuninae</taxon>
        <taxon>Portunus</taxon>
    </lineage>
</organism>
<accession>A0A5B7EDV4</accession>
<evidence type="ECO:0000313" key="2">
    <source>
        <dbReference type="EMBL" id="MPC31519.1"/>
    </source>
</evidence>
<sequence length="92" mass="10041">MSMRKELQQLKQQLNSPSTNATNSNNNSHSNIKARLTTCVLSSWPPRVPSYNTGTCYETVDASESQRPSVPSARVAAGIGRGETEQMSVNSR</sequence>
<reference evidence="2 3" key="1">
    <citation type="submission" date="2019-05" db="EMBL/GenBank/DDBJ databases">
        <title>Another draft genome of Portunus trituberculatus and its Hox gene families provides insights of decapod evolution.</title>
        <authorList>
            <person name="Jeong J.-H."/>
            <person name="Song I."/>
            <person name="Kim S."/>
            <person name="Choi T."/>
            <person name="Kim D."/>
            <person name="Ryu S."/>
            <person name="Kim W."/>
        </authorList>
    </citation>
    <scope>NUCLEOTIDE SEQUENCE [LARGE SCALE GENOMIC DNA]</scope>
    <source>
        <tissue evidence="2">Muscle</tissue>
    </source>
</reference>
<evidence type="ECO:0000313" key="3">
    <source>
        <dbReference type="Proteomes" id="UP000324222"/>
    </source>
</evidence>